<dbReference type="GO" id="GO:0004984">
    <property type="term" value="F:olfactory receptor activity"/>
    <property type="evidence" value="ECO:0007669"/>
    <property type="project" value="InterPro"/>
</dbReference>
<evidence type="ECO:0000256" key="2">
    <source>
        <dbReference type="ARBA" id="ARBA00022475"/>
    </source>
</evidence>
<evidence type="ECO:0000259" key="15">
    <source>
        <dbReference type="PROSITE" id="PS50262"/>
    </source>
</evidence>
<evidence type="ECO:0000256" key="8">
    <source>
        <dbReference type="ARBA" id="ARBA00023136"/>
    </source>
</evidence>
<dbReference type="PRINTS" id="PR00237">
    <property type="entry name" value="GPCRRHODOPSN"/>
</dbReference>
<dbReference type="PANTHER" id="PTHR24242">
    <property type="entry name" value="G-PROTEIN COUPLED RECEPTOR"/>
    <property type="match status" value="1"/>
</dbReference>
<dbReference type="PROSITE" id="PS50262">
    <property type="entry name" value="G_PROTEIN_RECEP_F1_2"/>
    <property type="match status" value="1"/>
</dbReference>
<keyword evidence="9" id="KW-1015">Disulfide bond</keyword>
<evidence type="ECO:0000256" key="14">
    <source>
        <dbReference type="RuleBase" id="RU363047"/>
    </source>
</evidence>
<evidence type="ECO:0000256" key="10">
    <source>
        <dbReference type="ARBA" id="ARBA00023170"/>
    </source>
</evidence>
<reference evidence="16" key="2">
    <citation type="submission" date="2025-09" db="UniProtKB">
        <authorList>
            <consortium name="Ensembl"/>
        </authorList>
    </citation>
    <scope>IDENTIFICATION</scope>
</reference>
<feature type="transmembrane region" description="Helical" evidence="14">
    <location>
        <begin position="101"/>
        <end position="123"/>
    </location>
</feature>
<dbReference type="Pfam" id="PF13853">
    <property type="entry name" value="7tm_4"/>
    <property type="match status" value="1"/>
</dbReference>
<keyword evidence="7 13" id="KW-0297">G-protein coupled receptor</keyword>
<organism evidence="16 17">
    <name type="scientific">Varanus komodoensis</name>
    <name type="common">Komodo dragon</name>
    <dbReference type="NCBI Taxonomy" id="61221"/>
    <lineage>
        <taxon>Eukaryota</taxon>
        <taxon>Metazoa</taxon>
        <taxon>Chordata</taxon>
        <taxon>Craniata</taxon>
        <taxon>Vertebrata</taxon>
        <taxon>Euteleostomi</taxon>
        <taxon>Lepidosauria</taxon>
        <taxon>Squamata</taxon>
        <taxon>Bifurcata</taxon>
        <taxon>Unidentata</taxon>
        <taxon>Episquamata</taxon>
        <taxon>Toxicofera</taxon>
        <taxon>Anguimorpha</taxon>
        <taxon>Paleoanguimorpha</taxon>
        <taxon>Varanoidea</taxon>
        <taxon>Varanidae</taxon>
        <taxon>Varanus</taxon>
    </lineage>
</organism>
<keyword evidence="2 14" id="KW-1003">Cell membrane</keyword>
<dbReference type="OMA" id="PMMNLAC"/>
<feature type="transmembrane region" description="Helical" evidence="14">
    <location>
        <begin position="246"/>
        <end position="264"/>
    </location>
</feature>
<dbReference type="GO" id="GO:0005886">
    <property type="term" value="C:plasma membrane"/>
    <property type="evidence" value="ECO:0007669"/>
    <property type="project" value="UniProtKB-SubCell"/>
</dbReference>
<feature type="transmembrane region" description="Helical" evidence="14">
    <location>
        <begin position="143"/>
        <end position="167"/>
    </location>
</feature>
<dbReference type="InterPro" id="IPR017452">
    <property type="entry name" value="GPCR_Rhodpsn_7TM"/>
</dbReference>
<keyword evidence="6 14" id="KW-1133">Transmembrane helix</keyword>
<evidence type="ECO:0000256" key="4">
    <source>
        <dbReference type="ARBA" id="ARBA00022692"/>
    </source>
</evidence>
<evidence type="ECO:0000256" key="13">
    <source>
        <dbReference type="RuleBase" id="RU000688"/>
    </source>
</evidence>
<evidence type="ECO:0000256" key="12">
    <source>
        <dbReference type="ARBA" id="ARBA00023224"/>
    </source>
</evidence>
<comment type="similarity">
    <text evidence="13">Belongs to the G-protein coupled receptor 1 family.</text>
</comment>
<feature type="transmembrane region" description="Helical" evidence="14">
    <location>
        <begin position="276"/>
        <end position="295"/>
    </location>
</feature>
<keyword evidence="3 14" id="KW-0716">Sensory transduction</keyword>
<dbReference type="SUPFAM" id="SSF81321">
    <property type="entry name" value="Family A G protein-coupled receptor-like"/>
    <property type="match status" value="1"/>
</dbReference>
<dbReference type="InterPro" id="IPR050939">
    <property type="entry name" value="Olfactory_GPCR1"/>
</dbReference>
<dbReference type="Gene3D" id="1.20.1070.10">
    <property type="entry name" value="Rhodopsin 7-helix transmembrane proteins"/>
    <property type="match status" value="1"/>
</dbReference>
<sequence>MKKLEGSNGGNITNFILLSFGDSQELQTLLFMVFLLIYILTMASNLLIVTLVVSDQHLHSPMYFFLGNLSCLETCYSSAILPRILAGFLTKNQRVYVKGCIVQLWAFVFLAVAECYLLAAMSYDRYIAICRPLQYSTLMNFKVCFHLVAASWIGSFIIDTILLMFILQLSFCGHNVIEHFFCDFIPMMNLACSDAGQVKLVSAVLTSISTLPPFILTITSYGYIISAILGIPSITGRQKAFSTCSSHLIVVTIFYGSLTVVYLLQDNNELRELNKVFSVFYTILTPLINPLIYSLRNKEVREALRRVASKCSMCKRVQ</sequence>
<keyword evidence="4 13" id="KW-0812">Transmembrane</keyword>
<comment type="subcellular location">
    <subcellularLocation>
        <location evidence="1 14">Cell membrane</location>
        <topology evidence="1 14">Multi-pass membrane protein</topology>
    </subcellularLocation>
</comment>
<proteinExistence type="inferred from homology"/>
<evidence type="ECO:0000313" key="17">
    <source>
        <dbReference type="Proteomes" id="UP000694545"/>
    </source>
</evidence>
<evidence type="ECO:0000256" key="7">
    <source>
        <dbReference type="ARBA" id="ARBA00023040"/>
    </source>
</evidence>
<evidence type="ECO:0000256" key="11">
    <source>
        <dbReference type="ARBA" id="ARBA00023180"/>
    </source>
</evidence>
<evidence type="ECO:0000256" key="9">
    <source>
        <dbReference type="ARBA" id="ARBA00023157"/>
    </source>
</evidence>
<evidence type="ECO:0000256" key="1">
    <source>
        <dbReference type="ARBA" id="ARBA00004651"/>
    </source>
</evidence>
<keyword evidence="5 14" id="KW-0552">Olfaction</keyword>
<dbReference type="InterPro" id="IPR000276">
    <property type="entry name" value="GPCR_Rhodpsn"/>
</dbReference>
<accession>A0A8D2KSZ7</accession>
<evidence type="ECO:0000256" key="6">
    <source>
        <dbReference type="ARBA" id="ARBA00022989"/>
    </source>
</evidence>
<dbReference type="PANTHER" id="PTHR24242:SF359">
    <property type="entry name" value="ODORANT RECEPTOR-RELATED"/>
    <property type="match status" value="1"/>
</dbReference>
<dbReference type="PRINTS" id="PR00245">
    <property type="entry name" value="OLFACTORYR"/>
</dbReference>
<dbReference type="FunFam" id="1.20.1070.10:FF:000001">
    <property type="entry name" value="Olfactory receptor"/>
    <property type="match status" value="1"/>
</dbReference>
<feature type="transmembrane region" description="Helical" evidence="14">
    <location>
        <begin position="214"/>
        <end position="234"/>
    </location>
</feature>
<keyword evidence="17" id="KW-1185">Reference proteome</keyword>
<reference evidence="16" key="1">
    <citation type="submission" date="2025-08" db="UniProtKB">
        <authorList>
            <consortium name="Ensembl"/>
        </authorList>
    </citation>
    <scope>IDENTIFICATION</scope>
</reference>
<dbReference type="CDD" id="cd15911">
    <property type="entry name" value="7tmA_OR11A-like"/>
    <property type="match status" value="1"/>
</dbReference>
<dbReference type="GO" id="GO:0004930">
    <property type="term" value="F:G protein-coupled receptor activity"/>
    <property type="evidence" value="ECO:0007669"/>
    <property type="project" value="UniProtKB-KW"/>
</dbReference>
<keyword evidence="11" id="KW-0325">Glycoprotein</keyword>
<evidence type="ECO:0000313" key="16">
    <source>
        <dbReference type="Ensembl" id="ENSVKKP00000005867.1"/>
    </source>
</evidence>
<dbReference type="Ensembl" id="ENSVKKT00000006027.1">
    <property type="protein sequence ID" value="ENSVKKP00000005867.1"/>
    <property type="gene ID" value="ENSVKKG00000004280.1"/>
</dbReference>
<dbReference type="AlphaFoldDB" id="A0A8D2KSZ7"/>
<feature type="domain" description="G-protein coupled receptors family 1 profile" evidence="15">
    <location>
        <begin position="44"/>
        <end position="293"/>
    </location>
</feature>
<evidence type="ECO:0000256" key="5">
    <source>
        <dbReference type="ARBA" id="ARBA00022725"/>
    </source>
</evidence>
<protein>
    <recommendedName>
        <fullName evidence="14">Olfactory receptor</fullName>
    </recommendedName>
</protein>
<evidence type="ECO:0000256" key="3">
    <source>
        <dbReference type="ARBA" id="ARBA00022606"/>
    </source>
</evidence>
<keyword evidence="12 13" id="KW-0807">Transducer</keyword>
<dbReference type="PROSITE" id="PS00237">
    <property type="entry name" value="G_PROTEIN_RECEP_F1_1"/>
    <property type="match status" value="1"/>
</dbReference>
<keyword evidence="8 14" id="KW-0472">Membrane</keyword>
<dbReference type="Proteomes" id="UP000694545">
    <property type="component" value="Unplaced"/>
</dbReference>
<feature type="transmembrane region" description="Helical" evidence="14">
    <location>
        <begin position="29"/>
        <end position="53"/>
    </location>
</feature>
<keyword evidence="10 13" id="KW-0675">Receptor</keyword>
<feature type="transmembrane region" description="Helical" evidence="14">
    <location>
        <begin position="65"/>
        <end position="89"/>
    </location>
</feature>
<dbReference type="InterPro" id="IPR000725">
    <property type="entry name" value="Olfact_rcpt"/>
</dbReference>
<name>A0A8D2KSZ7_VARKO</name>